<dbReference type="Proteomes" id="UP000447873">
    <property type="component" value="Unassembled WGS sequence"/>
</dbReference>
<dbReference type="Gene3D" id="3.40.50.720">
    <property type="entry name" value="NAD(P)-binding Rossmann-like Domain"/>
    <property type="match status" value="1"/>
</dbReference>
<dbReference type="GO" id="GO:0004029">
    <property type="term" value="F:aldehyde dehydrogenase (NAD+) activity"/>
    <property type="evidence" value="ECO:0007669"/>
    <property type="project" value="TreeGrafter"/>
</dbReference>
<dbReference type="InterPro" id="IPR051783">
    <property type="entry name" value="NAD(P)-dependent_oxidoreduct"/>
</dbReference>
<dbReference type="SUPFAM" id="SSF51735">
    <property type="entry name" value="NAD(P)-binding Rossmann-fold domains"/>
    <property type="match status" value="1"/>
</dbReference>
<gene>
    <name evidence="2" type="ORF">EG328_007423</name>
</gene>
<dbReference type="PANTHER" id="PTHR48079:SF6">
    <property type="entry name" value="NAD(P)-BINDING DOMAIN-CONTAINING PROTEIN-RELATED"/>
    <property type="match status" value="1"/>
</dbReference>
<dbReference type="AlphaFoldDB" id="A0A8H3VL35"/>
<dbReference type="InterPro" id="IPR036291">
    <property type="entry name" value="NAD(P)-bd_dom_sf"/>
</dbReference>
<comment type="caution">
    <text evidence="2">The sequence shown here is derived from an EMBL/GenBank/DDBJ whole genome shotgun (WGS) entry which is preliminary data.</text>
</comment>
<evidence type="ECO:0000313" key="2">
    <source>
        <dbReference type="EMBL" id="KAE9988819.1"/>
    </source>
</evidence>
<dbReference type="CDD" id="cd12148">
    <property type="entry name" value="fungal_TF_MHR"/>
    <property type="match status" value="1"/>
</dbReference>
<dbReference type="PANTHER" id="PTHR48079">
    <property type="entry name" value="PROTEIN YEEZ"/>
    <property type="match status" value="1"/>
</dbReference>
<name>A0A8H3VL35_VENIN</name>
<organism evidence="2 3">
    <name type="scientific">Venturia inaequalis</name>
    <name type="common">Apple scab fungus</name>
    <dbReference type="NCBI Taxonomy" id="5025"/>
    <lineage>
        <taxon>Eukaryota</taxon>
        <taxon>Fungi</taxon>
        <taxon>Dikarya</taxon>
        <taxon>Ascomycota</taxon>
        <taxon>Pezizomycotina</taxon>
        <taxon>Dothideomycetes</taxon>
        <taxon>Pleosporomycetidae</taxon>
        <taxon>Venturiales</taxon>
        <taxon>Venturiaceae</taxon>
        <taxon>Venturia</taxon>
    </lineage>
</organism>
<evidence type="ECO:0000259" key="1">
    <source>
        <dbReference type="Pfam" id="PF01370"/>
    </source>
</evidence>
<protein>
    <recommendedName>
        <fullName evidence="1">NAD-dependent epimerase/dehydratase domain-containing protein</fullName>
    </recommendedName>
</protein>
<evidence type="ECO:0000313" key="3">
    <source>
        <dbReference type="Proteomes" id="UP000447873"/>
    </source>
</evidence>
<accession>A0A8H3VL35</accession>
<dbReference type="EMBL" id="WNWS01000004">
    <property type="protein sequence ID" value="KAE9988819.1"/>
    <property type="molecule type" value="Genomic_DNA"/>
</dbReference>
<feature type="domain" description="NAD-dependent epimerase/dehydratase" evidence="1">
    <location>
        <begin position="289"/>
        <end position="511"/>
    </location>
</feature>
<dbReference type="InterPro" id="IPR001509">
    <property type="entry name" value="Epimerase_deHydtase"/>
</dbReference>
<dbReference type="Pfam" id="PF01370">
    <property type="entry name" value="Epimerase"/>
    <property type="match status" value="1"/>
</dbReference>
<reference evidence="2 3" key="1">
    <citation type="submission" date="2018-12" db="EMBL/GenBank/DDBJ databases">
        <title>Venturia inaequalis Genome Resource.</title>
        <authorList>
            <person name="Lichtner F.J."/>
        </authorList>
    </citation>
    <scope>NUCLEOTIDE SEQUENCE [LARGE SCALE GENOMIC DNA]</scope>
    <source>
        <strain evidence="2 3">120213</strain>
    </source>
</reference>
<sequence length="624" mass="68931">MRRRMWHHIVLVDTWCVEHEGAESMLSSIFYDTALPQCSDDAEWDACEFALEEPSPSTGFTDMTGALVQYEIASVMRALLNHTAAIEETETSLKYQQDIIQQARQRIDRVYLNDLDSTLPSQKIVNDLTTLAFEGMFLGIHQALFKHGAGGVLATSELQSVLFDRAIAYCETVQRLREEYTPHNLDWIFVRYFSWDGATIMLTSVMRNHSLDQTERGRRARGRIDILFRNRHAIDFLAGNANLWAPLQKLWEELEALDCSASVVDNSVFVGEGWPLDSTNLIVDFPFSIFITGVTGYIGGHQIAPLQAKHPGYHLVALVRNESQASLIKAAFPAIETITGDLDSDEILQVEAAKADVVLNHIAGAVSLIKGIANGGKDATFIHISGTGIMTDMSTGAGNESSKIYNDMSPKDVAEILSFDASHIHRDVEEAIVAAAKEYGVRAAIISPPMIHGVGHGPVKKRSIQVPILIENILKRGKGFQVLEGNNIWNAIHIDDLSSAITLLTEEALKGAQSKAVWLPEGYYFTETEEFRWSSISHAVSHLAHTSGLLQTASVDKLSVEEATQIHPWGAILWGGNSRGSAERLKMLGWKASGKRFEGSLAEMVEFEVKAGEGERQKLTFEGK</sequence>
<proteinExistence type="predicted"/>
<dbReference type="GO" id="GO:0005737">
    <property type="term" value="C:cytoplasm"/>
    <property type="evidence" value="ECO:0007669"/>
    <property type="project" value="TreeGrafter"/>
</dbReference>